<dbReference type="EMBL" id="CP001715">
    <property type="protein sequence ID" value="ACV36203.1"/>
    <property type="molecule type" value="Genomic_DNA"/>
</dbReference>
<protein>
    <submittedName>
        <fullName evidence="2">Uncharacterized protein</fullName>
    </submittedName>
</protein>
<keyword evidence="1" id="KW-1133">Transmembrane helix</keyword>
<organism evidence="2">
    <name type="scientific">Accumulibacter regalis</name>
    <dbReference type="NCBI Taxonomy" id="522306"/>
    <lineage>
        <taxon>Bacteria</taxon>
        <taxon>Pseudomonadati</taxon>
        <taxon>Pseudomonadota</taxon>
        <taxon>Betaproteobacteria</taxon>
        <taxon>Candidatus Accumulibacter</taxon>
    </lineage>
</organism>
<gene>
    <name evidence="2" type="ordered locus">CAP2UW1_2924</name>
</gene>
<keyword evidence="1" id="KW-0472">Membrane</keyword>
<reference evidence="2" key="2">
    <citation type="submission" date="2009-09" db="EMBL/GenBank/DDBJ databases">
        <title>Complete sequence of chromosome of Candidatus Accumulibacter phosphatis clade IIA str. UW-1.</title>
        <authorList>
            <consortium name="US DOE Joint Genome Institute"/>
            <person name="Martin H.G."/>
            <person name="Ivanova N."/>
            <person name="Kunin V."/>
            <person name="Warnecke F."/>
            <person name="Barry K."/>
            <person name="He S."/>
            <person name="Salamov A."/>
            <person name="Szeto E."/>
            <person name="Dalin E."/>
            <person name="Pangilinan J.L."/>
            <person name="Lapidus A."/>
            <person name="Lowry S."/>
            <person name="Kyrpides N.C."/>
            <person name="McMahon K.D."/>
            <person name="Hugenholtz P."/>
        </authorList>
    </citation>
    <scope>NUCLEOTIDE SEQUENCE [LARGE SCALE GENOMIC DNA]</scope>
    <source>
        <strain evidence="2">UW-1</strain>
    </source>
</reference>
<dbReference type="OrthoDB" id="9815592at2"/>
<dbReference type="Pfam" id="PF14602">
    <property type="entry name" value="Hexapep_2"/>
    <property type="match status" value="1"/>
</dbReference>
<dbReference type="STRING" id="522306.CAP2UW1_2924"/>
<feature type="transmembrane region" description="Helical" evidence="1">
    <location>
        <begin position="47"/>
        <end position="65"/>
    </location>
</feature>
<dbReference type="HOGENOM" id="CLU_1270004_0_0_4"/>
<dbReference type="InterPro" id="IPR011004">
    <property type="entry name" value="Trimer_LpxA-like_sf"/>
</dbReference>
<accession>C7RU39</accession>
<dbReference type="Gene3D" id="2.160.10.10">
    <property type="entry name" value="Hexapeptide repeat proteins"/>
    <property type="match status" value="1"/>
</dbReference>
<sequence precursor="true">MKASYLDFLLCGGAISAIVAATLGLIVCLLPLTTALAAEYHVIVDFLLALLFYGLFSALVVRLLLRFRPMKPGEYTMDSATFTYWKLLTIVYRLGQGSLLPFTPVFVKPVVEALFGARVGTNVALGGTIDDPYMVTIGDGAVLGNASLVSGNMLHGGKLTCGRVKIGAGATVGVNSVVLPGTELGENVTLMGGSYVMPGTRIPAGETWRGNPARKWL</sequence>
<reference evidence="2" key="1">
    <citation type="submission" date="2009-08" db="EMBL/GenBank/DDBJ databases">
        <authorList>
            <consortium name="US DOE Joint Genome Institute"/>
            <person name="Lucas S."/>
            <person name="Copeland A."/>
            <person name="Lapidus A."/>
            <person name="Glavina del Rio T."/>
            <person name="Dalin E."/>
            <person name="Tice H."/>
            <person name="Bruce D."/>
            <person name="Barry K."/>
            <person name="Pitluck S."/>
            <person name="Lowry S."/>
            <person name="Larimer F."/>
            <person name="Land M."/>
            <person name="Hauser L."/>
            <person name="Kyrpides N."/>
            <person name="Ivanova N."/>
            <person name="McMahon K.D."/>
            <person name="Hugenholtz P."/>
        </authorList>
    </citation>
    <scope>NUCLEOTIDE SEQUENCE</scope>
    <source>
        <strain evidence="2">UW-1</strain>
    </source>
</reference>
<dbReference type="KEGG" id="app:CAP2UW1_2924"/>
<evidence type="ECO:0000313" key="2">
    <source>
        <dbReference type="EMBL" id="ACV36203.1"/>
    </source>
</evidence>
<dbReference type="AlphaFoldDB" id="C7RU39"/>
<keyword evidence="1" id="KW-0812">Transmembrane</keyword>
<evidence type="ECO:0000256" key="1">
    <source>
        <dbReference type="SAM" id="Phobius"/>
    </source>
</evidence>
<name>C7RU39_ACCRE</name>
<dbReference type="eggNOG" id="COG0663">
    <property type="taxonomic scope" value="Bacteria"/>
</dbReference>
<dbReference type="InterPro" id="IPR001451">
    <property type="entry name" value="Hexapep"/>
</dbReference>
<dbReference type="SUPFAM" id="SSF51161">
    <property type="entry name" value="Trimeric LpxA-like enzymes"/>
    <property type="match status" value="1"/>
</dbReference>
<proteinExistence type="predicted"/>